<keyword evidence="16" id="KW-0539">Nucleus</keyword>
<sequence>MASSIPADGAGGGDGDGDGGGGVEIREVWAENLEAEFAVIRSIVDEYPFIALDTEYPGVAFRVLSCRDSYQWRNYDNLAANVDVLHLIQVGLTFSDALGRLPCLPRPCLWQFNFREFDPEAHPCAPDSIALLRAAGIDFARNRAQGVSAARFAELLMTSGAVLNDSVTWITFHGSSDIAYLLKILKPLSMPETIRGFCILAKIFFPTLYDVKHLMKFCRGPLYGGLKKLAESLGVERVGISHQAGSDSLVTARCFRRLLDLHLKDRAEQYAGILYGLNDDPSVRLY</sequence>
<evidence type="ECO:0000256" key="7">
    <source>
        <dbReference type="ARBA" id="ARBA00012161"/>
    </source>
</evidence>
<dbReference type="STRING" id="4615.A0A199UID6"/>
<dbReference type="Gene3D" id="3.30.420.10">
    <property type="entry name" value="Ribonuclease H-like superfamily/Ribonuclease H"/>
    <property type="match status" value="1"/>
</dbReference>
<evidence type="ECO:0000256" key="6">
    <source>
        <dbReference type="ARBA" id="ARBA00011757"/>
    </source>
</evidence>
<evidence type="ECO:0000256" key="9">
    <source>
        <dbReference type="ARBA" id="ARBA00022722"/>
    </source>
</evidence>
<dbReference type="GO" id="GO:0030014">
    <property type="term" value="C:CCR4-NOT complex"/>
    <property type="evidence" value="ECO:0007669"/>
    <property type="project" value="InterPro"/>
</dbReference>
<evidence type="ECO:0000256" key="12">
    <source>
        <dbReference type="ARBA" id="ARBA00022839"/>
    </source>
</evidence>
<dbReference type="InterPro" id="IPR036397">
    <property type="entry name" value="RNaseH_sf"/>
</dbReference>
<evidence type="ECO:0000256" key="17">
    <source>
        <dbReference type="ARBA" id="ARBA00025148"/>
    </source>
</evidence>
<comment type="subunit">
    <text evidence="6">Component of the CCR4-NOT complex, at least composed of CRR4 and CAF1 proteins.</text>
</comment>
<evidence type="ECO:0000256" key="11">
    <source>
        <dbReference type="ARBA" id="ARBA00022801"/>
    </source>
</evidence>
<organism evidence="19 20">
    <name type="scientific">Ananas comosus</name>
    <name type="common">Pineapple</name>
    <name type="synonym">Ananas ananas</name>
    <dbReference type="NCBI Taxonomy" id="4615"/>
    <lineage>
        <taxon>Eukaryota</taxon>
        <taxon>Viridiplantae</taxon>
        <taxon>Streptophyta</taxon>
        <taxon>Embryophyta</taxon>
        <taxon>Tracheophyta</taxon>
        <taxon>Spermatophyta</taxon>
        <taxon>Magnoliopsida</taxon>
        <taxon>Liliopsida</taxon>
        <taxon>Poales</taxon>
        <taxon>Bromeliaceae</taxon>
        <taxon>Bromelioideae</taxon>
        <taxon>Ananas</taxon>
    </lineage>
</organism>
<dbReference type="EMBL" id="LSRQ01007888">
    <property type="protein sequence ID" value="OAY64466.1"/>
    <property type="molecule type" value="Genomic_DNA"/>
</dbReference>
<dbReference type="Pfam" id="PF04857">
    <property type="entry name" value="CAF1"/>
    <property type="match status" value="1"/>
</dbReference>
<comment type="subcellular location">
    <subcellularLocation>
        <location evidence="4">Cytoplasm</location>
    </subcellularLocation>
    <subcellularLocation>
        <location evidence="3">Nucleus</location>
    </subcellularLocation>
</comment>
<dbReference type="AlphaFoldDB" id="A0A199UID6"/>
<proteinExistence type="inferred from homology"/>
<protein>
    <recommendedName>
        <fullName evidence="7">poly(A)-specific ribonuclease</fullName>
        <ecNumber evidence="7">3.1.13.4</ecNumber>
    </recommendedName>
</protein>
<comment type="catalytic activity">
    <reaction evidence="1">
        <text>Exonucleolytic cleavage of poly(A) to 5'-AMP.</text>
        <dbReference type="EC" id="3.1.13.4"/>
    </reaction>
</comment>
<evidence type="ECO:0000256" key="1">
    <source>
        <dbReference type="ARBA" id="ARBA00001663"/>
    </source>
</evidence>
<keyword evidence="10" id="KW-0479">Metal-binding</keyword>
<evidence type="ECO:0000256" key="5">
    <source>
        <dbReference type="ARBA" id="ARBA00008372"/>
    </source>
</evidence>
<dbReference type="Proteomes" id="UP000092600">
    <property type="component" value="Unassembled WGS sequence"/>
</dbReference>
<dbReference type="GO" id="GO:0003723">
    <property type="term" value="F:RNA binding"/>
    <property type="evidence" value="ECO:0007669"/>
    <property type="project" value="UniProtKB-KW"/>
</dbReference>
<evidence type="ECO:0000256" key="18">
    <source>
        <dbReference type="SAM" id="MobiDB-lite"/>
    </source>
</evidence>
<dbReference type="InterPro" id="IPR012337">
    <property type="entry name" value="RNaseH-like_sf"/>
</dbReference>
<dbReference type="GO" id="GO:0005634">
    <property type="term" value="C:nucleus"/>
    <property type="evidence" value="ECO:0007669"/>
    <property type="project" value="UniProtKB-SubCell"/>
</dbReference>
<evidence type="ECO:0000256" key="2">
    <source>
        <dbReference type="ARBA" id="ARBA00001968"/>
    </source>
</evidence>
<keyword evidence="9" id="KW-0540">Nuclease</keyword>
<evidence type="ECO:0000256" key="14">
    <source>
        <dbReference type="ARBA" id="ARBA00023015"/>
    </source>
</evidence>
<evidence type="ECO:0000256" key="16">
    <source>
        <dbReference type="ARBA" id="ARBA00023242"/>
    </source>
</evidence>
<dbReference type="GO" id="GO:0004535">
    <property type="term" value="F:poly(A)-specific ribonuclease activity"/>
    <property type="evidence" value="ECO:0007669"/>
    <property type="project" value="UniProtKB-EC"/>
</dbReference>
<dbReference type="PANTHER" id="PTHR10797">
    <property type="entry name" value="CCR4-NOT TRANSCRIPTION COMPLEX SUBUNIT"/>
    <property type="match status" value="1"/>
</dbReference>
<dbReference type="EC" id="3.1.13.4" evidence="7"/>
<dbReference type="SUPFAM" id="SSF53098">
    <property type="entry name" value="Ribonuclease H-like"/>
    <property type="match status" value="1"/>
</dbReference>
<comment type="similarity">
    <text evidence="5">Belongs to the CAF1 family.</text>
</comment>
<evidence type="ECO:0000256" key="3">
    <source>
        <dbReference type="ARBA" id="ARBA00004123"/>
    </source>
</evidence>
<keyword evidence="14" id="KW-0805">Transcription regulation</keyword>
<gene>
    <name evidence="19" type="ORF">ACMD2_04362</name>
</gene>
<name>A0A199UID6_ANACO</name>
<comment type="cofactor">
    <cofactor evidence="2">
        <name>a divalent metal cation</name>
        <dbReference type="ChEBI" id="CHEBI:60240"/>
    </cofactor>
</comment>
<evidence type="ECO:0000313" key="20">
    <source>
        <dbReference type="Proteomes" id="UP000092600"/>
    </source>
</evidence>
<keyword evidence="11" id="KW-0378">Hydrolase</keyword>
<keyword evidence="12" id="KW-0269">Exonuclease</keyword>
<comment type="function">
    <text evidence="17">Ubiquitous transcription factor required for a diverse set of processes. It is a component of the CCR4 complex involved in the control of gene expression.</text>
</comment>
<dbReference type="GO" id="GO:0005737">
    <property type="term" value="C:cytoplasm"/>
    <property type="evidence" value="ECO:0007669"/>
    <property type="project" value="UniProtKB-SubCell"/>
</dbReference>
<keyword evidence="15" id="KW-0804">Transcription</keyword>
<evidence type="ECO:0000256" key="15">
    <source>
        <dbReference type="ARBA" id="ARBA00023163"/>
    </source>
</evidence>
<evidence type="ECO:0000256" key="4">
    <source>
        <dbReference type="ARBA" id="ARBA00004496"/>
    </source>
</evidence>
<reference evidence="19 20" key="1">
    <citation type="journal article" date="2016" name="DNA Res.">
        <title>The draft genome of MD-2 pineapple using hybrid error correction of long reads.</title>
        <authorList>
            <person name="Redwan R.M."/>
            <person name="Saidin A."/>
            <person name="Kumar S.V."/>
        </authorList>
    </citation>
    <scope>NUCLEOTIDE SEQUENCE [LARGE SCALE GENOMIC DNA]</scope>
    <source>
        <strain evidence="20">cv. MD2</strain>
        <tissue evidence="19">Leaf</tissue>
    </source>
</reference>
<dbReference type="InterPro" id="IPR039637">
    <property type="entry name" value="CNOT7/CNOT8/Pop2"/>
</dbReference>
<evidence type="ECO:0000256" key="10">
    <source>
        <dbReference type="ARBA" id="ARBA00022723"/>
    </source>
</evidence>
<keyword evidence="13" id="KW-0694">RNA-binding</keyword>
<evidence type="ECO:0000256" key="13">
    <source>
        <dbReference type="ARBA" id="ARBA00022884"/>
    </source>
</evidence>
<evidence type="ECO:0000313" key="19">
    <source>
        <dbReference type="EMBL" id="OAY64466.1"/>
    </source>
</evidence>
<accession>A0A199UID6</accession>
<comment type="caution">
    <text evidence="19">The sequence shown here is derived from an EMBL/GenBank/DDBJ whole genome shotgun (WGS) entry which is preliminary data.</text>
</comment>
<dbReference type="InterPro" id="IPR006941">
    <property type="entry name" value="RNase_CAF1"/>
</dbReference>
<feature type="compositionally biased region" description="Gly residues" evidence="18">
    <location>
        <begin position="9"/>
        <end position="21"/>
    </location>
</feature>
<feature type="region of interest" description="Disordered" evidence="18">
    <location>
        <begin position="1"/>
        <end position="21"/>
    </location>
</feature>
<dbReference type="GO" id="GO:0046872">
    <property type="term" value="F:metal ion binding"/>
    <property type="evidence" value="ECO:0007669"/>
    <property type="project" value="UniProtKB-KW"/>
</dbReference>
<evidence type="ECO:0000256" key="8">
    <source>
        <dbReference type="ARBA" id="ARBA00022490"/>
    </source>
</evidence>
<keyword evidence="8" id="KW-0963">Cytoplasm</keyword>